<accession>A0ABP3GLB4</accession>
<organism evidence="1 2">
    <name type="scientific">Streptomyces blastmyceticus</name>
    <dbReference type="NCBI Taxonomy" id="68180"/>
    <lineage>
        <taxon>Bacteria</taxon>
        <taxon>Bacillati</taxon>
        <taxon>Actinomycetota</taxon>
        <taxon>Actinomycetes</taxon>
        <taxon>Kitasatosporales</taxon>
        <taxon>Streptomycetaceae</taxon>
        <taxon>Streptomyces</taxon>
    </lineage>
</organism>
<protein>
    <submittedName>
        <fullName evidence="1">Uncharacterized protein</fullName>
    </submittedName>
</protein>
<dbReference type="RefSeq" id="WP_344118019.1">
    <property type="nucleotide sequence ID" value="NZ_BAAABW010000015.1"/>
</dbReference>
<proteinExistence type="predicted"/>
<dbReference type="Proteomes" id="UP001500063">
    <property type="component" value="Unassembled WGS sequence"/>
</dbReference>
<dbReference type="InterPro" id="IPR029060">
    <property type="entry name" value="PIN-like_dom_sf"/>
</dbReference>
<name>A0ABP3GLB4_9ACTN</name>
<dbReference type="SUPFAM" id="SSF88723">
    <property type="entry name" value="PIN domain-like"/>
    <property type="match status" value="1"/>
</dbReference>
<keyword evidence="2" id="KW-1185">Reference proteome</keyword>
<comment type="caution">
    <text evidence="1">The sequence shown here is derived from an EMBL/GenBank/DDBJ whole genome shotgun (WGS) entry which is preliminary data.</text>
</comment>
<dbReference type="EMBL" id="BAAABW010000015">
    <property type="protein sequence ID" value="GAA0348766.1"/>
    <property type="molecule type" value="Genomic_DNA"/>
</dbReference>
<reference evidence="2" key="1">
    <citation type="journal article" date="2019" name="Int. J. Syst. Evol. Microbiol.">
        <title>The Global Catalogue of Microorganisms (GCM) 10K type strain sequencing project: providing services to taxonomists for standard genome sequencing and annotation.</title>
        <authorList>
            <consortium name="The Broad Institute Genomics Platform"/>
            <consortium name="The Broad Institute Genome Sequencing Center for Infectious Disease"/>
            <person name="Wu L."/>
            <person name="Ma J."/>
        </authorList>
    </citation>
    <scope>NUCLEOTIDE SEQUENCE [LARGE SCALE GENOMIC DNA]</scope>
    <source>
        <strain evidence="2">JCM 4565</strain>
    </source>
</reference>
<gene>
    <name evidence="1" type="ORF">GCM10010319_26820</name>
</gene>
<evidence type="ECO:0000313" key="1">
    <source>
        <dbReference type="EMBL" id="GAA0348766.1"/>
    </source>
</evidence>
<sequence length="129" mass="13892">MSSGYVLDHTAVRALAHGNIYMAARVFRSVQVVQPLYVPAAAFAQGLADSTLTEVEQQLHDALSAPCFIFRPLDEASCWAAAQIAHERATDIATGHTAHLALGSGLPVLTHNLDTYKRIDARIVVEPIS</sequence>
<evidence type="ECO:0000313" key="2">
    <source>
        <dbReference type="Proteomes" id="UP001500063"/>
    </source>
</evidence>